<dbReference type="InterPro" id="IPR004509">
    <property type="entry name" value="Competence_ComEA_HhH"/>
</dbReference>
<gene>
    <name evidence="2" type="ordered locus">Pcar_0740</name>
</gene>
<dbReference type="Gene3D" id="1.10.150.320">
    <property type="entry name" value="Photosystem II 12 kDa extrinsic protein"/>
    <property type="match status" value="1"/>
</dbReference>
<dbReference type="KEGG" id="pca:Pcar_0740"/>
<sequence length="128" mass="13529">MLINDNPADFHGMRGAVCRIQLLLGDAMKILVNCLIMMVCLLALSPSVGYSGEISAATASEIATTAVSLNSATAKQLQILPGIGAVTADRIVAYRKAHGPFANVEDLLHVKGIGTQTLSKIRDRIVLN</sequence>
<dbReference type="HOGENOM" id="CLU_052011_3_0_7"/>
<dbReference type="GO" id="GO:0015628">
    <property type="term" value="P:protein secretion by the type II secretion system"/>
    <property type="evidence" value="ECO:0007669"/>
    <property type="project" value="TreeGrafter"/>
</dbReference>
<dbReference type="GO" id="GO:0015627">
    <property type="term" value="C:type II protein secretion system complex"/>
    <property type="evidence" value="ECO:0007669"/>
    <property type="project" value="TreeGrafter"/>
</dbReference>
<feature type="domain" description="Helix-hairpin-helix DNA-binding motif class 1" evidence="1">
    <location>
        <begin position="75"/>
        <end position="94"/>
    </location>
</feature>
<organism evidence="2 3">
    <name type="scientific">Syntrophotalea carbinolica (strain DSM 2380 / NBRC 103641 / GraBd1)</name>
    <name type="common">Pelobacter carbinolicus</name>
    <dbReference type="NCBI Taxonomy" id="338963"/>
    <lineage>
        <taxon>Bacteria</taxon>
        <taxon>Pseudomonadati</taxon>
        <taxon>Thermodesulfobacteriota</taxon>
        <taxon>Desulfuromonadia</taxon>
        <taxon>Desulfuromonadales</taxon>
        <taxon>Syntrophotaleaceae</taxon>
        <taxon>Syntrophotalea</taxon>
    </lineage>
</organism>
<dbReference type="EMBL" id="CP000142">
    <property type="protein sequence ID" value="ABA87999.1"/>
    <property type="molecule type" value="Genomic_DNA"/>
</dbReference>
<dbReference type="AlphaFoldDB" id="Q3A6K8"/>
<protein>
    <submittedName>
        <fullName evidence="2">Helix-hairpin-helix domain protein</fullName>
    </submittedName>
</protein>
<evidence type="ECO:0000259" key="1">
    <source>
        <dbReference type="SMART" id="SM00278"/>
    </source>
</evidence>
<evidence type="ECO:0000313" key="3">
    <source>
        <dbReference type="Proteomes" id="UP000002534"/>
    </source>
</evidence>
<name>Q3A6K8_SYNC1</name>
<dbReference type="InterPro" id="IPR003583">
    <property type="entry name" value="Hlx-hairpin-Hlx_DNA-bd_motif"/>
</dbReference>
<dbReference type="eggNOG" id="COG1555">
    <property type="taxonomic scope" value="Bacteria"/>
</dbReference>
<accession>Q3A6K8</accession>
<dbReference type="SUPFAM" id="SSF47781">
    <property type="entry name" value="RuvA domain 2-like"/>
    <property type="match status" value="1"/>
</dbReference>
<dbReference type="GO" id="GO:0006281">
    <property type="term" value="P:DNA repair"/>
    <property type="evidence" value="ECO:0007669"/>
    <property type="project" value="InterPro"/>
</dbReference>
<dbReference type="NCBIfam" id="TIGR00426">
    <property type="entry name" value="competence protein ComEA helix-hairpin-helix repeat region"/>
    <property type="match status" value="1"/>
</dbReference>
<dbReference type="InterPro" id="IPR051675">
    <property type="entry name" value="Endo/Exo/Phosphatase_dom_1"/>
</dbReference>
<proteinExistence type="predicted"/>
<keyword evidence="3" id="KW-1185">Reference proteome</keyword>
<evidence type="ECO:0000313" key="2">
    <source>
        <dbReference type="EMBL" id="ABA87999.1"/>
    </source>
</evidence>
<dbReference type="Proteomes" id="UP000002534">
    <property type="component" value="Chromosome"/>
</dbReference>
<dbReference type="Pfam" id="PF12836">
    <property type="entry name" value="HHH_3"/>
    <property type="match status" value="1"/>
</dbReference>
<feature type="domain" description="Helix-hairpin-helix DNA-binding motif class 1" evidence="1">
    <location>
        <begin position="105"/>
        <end position="124"/>
    </location>
</feature>
<dbReference type="InterPro" id="IPR010994">
    <property type="entry name" value="RuvA_2-like"/>
</dbReference>
<dbReference type="SMART" id="SM00278">
    <property type="entry name" value="HhH1"/>
    <property type="match status" value="2"/>
</dbReference>
<reference evidence="2 3" key="2">
    <citation type="journal article" date="2012" name="BMC Genomics">
        <title>The genome of Pelobacter carbinolicus reveals surprising metabolic capabilities and physiological features.</title>
        <authorList>
            <person name="Aklujkar M."/>
            <person name="Haveman S.A."/>
            <person name="Didonato R.Jr."/>
            <person name="Chertkov O."/>
            <person name="Han C.S."/>
            <person name="Land M.L."/>
            <person name="Brown P."/>
            <person name="Lovley D.R."/>
        </authorList>
    </citation>
    <scope>NUCLEOTIDE SEQUENCE [LARGE SCALE GENOMIC DNA]</scope>
    <source>
        <strain evidence="3">DSM 2380 / NBRC 103641 / GraBd1</strain>
    </source>
</reference>
<dbReference type="GO" id="GO:0003677">
    <property type="term" value="F:DNA binding"/>
    <property type="evidence" value="ECO:0007669"/>
    <property type="project" value="InterPro"/>
</dbReference>
<dbReference type="PANTHER" id="PTHR21180:SF32">
    <property type="entry name" value="ENDONUCLEASE_EXONUCLEASE_PHOSPHATASE FAMILY DOMAIN-CONTAINING PROTEIN 1"/>
    <property type="match status" value="1"/>
</dbReference>
<reference evidence="3" key="1">
    <citation type="submission" date="2005-10" db="EMBL/GenBank/DDBJ databases">
        <title>Complete sequence of Pelobacter carbinolicus DSM 2380.</title>
        <authorList>
            <person name="Copeland A."/>
            <person name="Lucas S."/>
            <person name="Lapidus A."/>
            <person name="Barry K."/>
            <person name="Detter J.C."/>
            <person name="Glavina T."/>
            <person name="Hammon N."/>
            <person name="Israni S."/>
            <person name="Pitluck S."/>
            <person name="Chertkov O."/>
            <person name="Schmutz J."/>
            <person name="Larimer F."/>
            <person name="Land M."/>
            <person name="Kyrpides N."/>
            <person name="Ivanova N."/>
            <person name="Richardson P."/>
        </authorList>
    </citation>
    <scope>NUCLEOTIDE SEQUENCE [LARGE SCALE GENOMIC DNA]</scope>
    <source>
        <strain evidence="3">DSM 2380 / NBRC 103641 / GraBd1</strain>
    </source>
</reference>
<dbReference type="STRING" id="338963.Pcar_0740"/>
<dbReference type="PANTHER" id="PTHR21180">
    <property type="entry name" value="ENDONUCLEASE/EXONUCLEASE/PHOSPHATASE FAMILY DOMAIN-CONTAINING PROTEIN 1"/>
    <property type="match status" value="1"/>
</dbReference>